<feature type="signal peptide" evidence="1">
    <location>
        <begin position="1"/>
        <end position="19"/>
    </location>
</feature>
<dbReference type="RefSeq" id="WP_378170972.1">
    <property type="nucleotide sequence ID" value="NZ_JBHRYO010000002.1"/>
</dbReference>
<keyword evidence="1" id="KW-0732">Signal</keyword>
<name>A0ABV7Y1E4_9FLAO</name>
<sequence length="1141" mass="127320">MKKNITSLFFCLSLGTAVAQTTGSKQSTLPNIIPPSSESYKLGAFGNIPVSLFTGNANVDIPITSFQTKNISLPIKLNYFSNGIKVDDMNGSTGLGWNLISGGVITRVVRDVPDEEHLTNVTIPTDIDALGPYHPTVMQFFQDAANDDVDTEQDLYMASFGGMQIKFVFDRRGMPVVYSQKDVIIEGRSGGSAFTITTDNGMKFYFADQEMTSNRTAGAGHSLISISPTAWYLTKIEDVSTGEIVFIENTDGGYNTTISQSQTLSYTSPNGGPMLSICKNSPFIMYPAVSELISHNQHVNGKQIKRIYSNNPVYGEIIFDYLQSGGSEDYKRLQKVTKKVNNSIINNVALNYNLTGNNRLFLSSVTDSVLNTTYGFEYNLPDKFPPRLAFSRDSWGYYNEVNSNTNLVPRIEKVSAWSSYVGAGTGVVPEKTAIGILKKIIYPTKGSTEFFYENHTRIDKNVLLAPAETNGVQIKATSTEDSSPHMENSVTFTPIKTEEIRLGGGAYFNSDCDPNSNINKNRAMATLKKTNGQSVELYTKNTSGILTSIGTSATFPFVVGSFYALVNKDEPLTLNLRTLFFCTRSTVAASYSYKDAVYGDKEVPIGGLRIAKIVDTTENGIATTRKFLYRDLNEQTTQAVVLRTPEFQEQLDFYKTCYVNNPHTGGNVPVGVEKFPYYTITSTNINQLYATHPNVFYKTVQEIVEGKSNIIHYYSGASDDFGKVLYGNNIRNSVWSNLGWNNGRELSTKYLDGNNKVVRTVEMNYEEDQNRKYQVDGFSIRRNYENPNPKNVTYTCNAQDIATTIPFTMCSTNHSHHYITTDGYKNCYAIGANNVTTEYNGRCFGLQAGQVVTFDEQLDNLDIVQYKNISHFEYLKSQKTTDYVDGTAMKTETQYFYNNPKHTQLTGKKTIFPDLSSTQINYDYAYEKNNQLLISKNMVGIPLETREQETVENITKLTSRDETIYPTTLPNAATGNLVLPLSEYSFDNLNASQSYKDVSFDKYDENGNIVKYTTKDGTPVTIVWGYKKTKPIAKIVGVIYGSLDNEIADIVAKSDEDAADPTKEAALLSALDNFHQSGLIVTTYTYDPLVGVTTITPPSGIREQYVYDTANRLKEIQLRERDNAGNYVIKTVKEFKYNYKQ</sequence>
<protein>
    <recommendedName>
        <fullName evidence="4">YD repeat-containing protein</fullName>
    </recommendedName>
</protein>
<proteinExistence type="predicted"/>
<feature type="chain" id="PRO_5045691524" description="YD repeat-containing protein" evidence="1">
    <location>
        <begin position="20"/>
        <end position="1141"/>
    </location>
</feature>
<evidence type="ECO:0008006" key="4">
    <source>
        <dbReference type="Google" id="ProtNLM"/>
    </source>
</evidence>
<dbReference type="Proteomes" id="UP001595735">
    <property type="component" value="Unassembled WGS sequence"/>
</dbReference>
<reference evidence="3" key="1">
    <citation type="journal article" date="2019" name="Int. J. Syst. Evol. Microbiol.">
        <title>The Global Catalogue of Microorganisms (GCM) 10K type strain sequencing project: providing services to taxonomists for standard genome sequencing and annotation.</title>
        <authorList>
            <consortium name="The Broad Institute Genomics Platform"/>
            <consortium name="The Broad Institute Genome Sequencing Center for Infectious Disease"/>
            <person name="Wu L."/>
            <person name="Ma J."/>
        </authorList>
    </citation>
    <scope>NUCLEOTIDE SEQUENCE [LARGE SCALE GENOMIC DNA]</scope>
    <source>
        <strain evidence="3">CECT 7798</strain>
    </source>
</reference>
<gene>
    <name evidence="2" type="ORF">ACFONJ_23650</name>
</gene>
<evidence type="ECO:0000313" key="3">
    <source>
        <dbReference type="Proteomes" id="UP001595735"/>
    </source>
</evidence>
<organism evidence="2 3">
    <name type="scientific">Chryseobacterium tructae</name>
    <dbReference type="NCBI Taxonomy" id="1037380"/>
    <lineage>
        <taxon>Bacteria</taxon>
        <taxon>Pseudomonadati</taxon>
        <taxon>Bacteroidota</taxon>
        <taxon>Flavobacteriia</taxon>
        <taxon>Flavobacteriales</taxon>
        <taxon>Weeksellaceae</taxon>
        <taxon>Chryseobacterium group</taxon>
        <taxon>Chryseobacterium</taxon>
    </lineage>
</organism>
<accession>A0ABV7Y1E4</accession>
<evidence type="ECO:0000313" key="2">
    <source>
        <dbReference type="EMBL" id="MFC3758975.1"/>
    </source>
</evidence>
<evidence type="ECO:0000256" key="1">
    <source>
        <dbReference type="SAM" id="SignalP"/>
    </source>
</evidence>
<comment type="caution">
    <text evidence="2">The sequence shown here is derived from an EMBL/GenBank/DDBJ whole genome shotgun (WGS) entry which is preliminary data.</text>
</comment>
<keyword evidence="3" id="KW-1185">Reference proteome</keyword>
<dbReference type="Gene3D" id="2.180.10.10">
    <property type="entry name" value="RHS repeat-associated core"/>
    <property type="match status" value="1"/>
</dbReference>
<dbReference type="EMBL" id="JBHRYO010000002">
    <property type="protein sequence ID" value="MFC3758975.1"/>
    <property type="molecule type" value="Genomic_DNA"/>
</dbReference>